<name>A0A7R9AW85_TIMSH</name>
<reference evidence="2" key="1">
    <citation type="submission" date="2020-11" db="EMBL/GenBank/DDBJ databases">
        <authorList>
            <person name="Tran Van P."/>
        </authorList>
    </citation>
    <scope>NUCLEOTIDE SEQUENCE</scope>
</reference>
<feature type="compositionally biased region" description="Basic and acidic residues" evidence="1">
    <location>
        <begin position="38"/>
        <end position="51"/>
    </location>
</feature>
<proteinExistence type="predicted"/>
<evidence type="ECO:0000313" key="2">
    <source>
        <dbReference type="EMBL" id="CAD7261756.1"/>
    </source>
</evidence>
<dbReference type="AlphaFoldDB" id="A0A7R9AW85"/>
<protein>
    <submittedName>
        <fullName evidence="2">Uncharacterized protein</fullName>
    </submittedName>
</protein>
<gene>
    <name evidence="2" type="ORF">TSIB3V08_LOCUS5883</name>
</gene>
<dbReference type="EMBL" id="OC002375">
    <property type="protein sequence ID" value="CAD7261756.1"/>
    <property type="molecule type" value="Genomic_DNA"/>
</dbReference>
<organism evidence="2">
    <name type="scientific">Timema shepardi</name>
    <name type="common">Walking stick</name>
    <dbReference type="NCBI Taxonomy" id="629360"/>
    <lineage>
        <taxon>Eukaryota</taxon>
        <taxon>Metazoa</taxon>
        <taxon>Ecdysozoa</taxon>
        <taxon>Arthropoda</taxon>
        <taxon>Hexapoda</taxon>
        <taxon>Insecta</taxon>
        <taxon>Pterygota</taxon>
        <taxon>Neoptera</taxon>
        <taxon>Polyneoptera</taxon>
        <taxon>Phasmatodea</taxon>
        <taxon>Timematodea</taxon>
        <taxon>Timematoidea</taxon>
        <taxon>Timematidae</taxon>
        <taxon>Timema</taxon>
    </lineage>
</organism>
<dbReference type="InterPro" id="IPR036770">
    <property type="entry name" value="Ankyrin_rpt-contain_sf"/>
</dbReference>
<accession>A0A7R9AW85</accession>
<feature type="region of interest" description="Disordered" evidence="1">
    <location>
        <begin position="37"/>
        <end position="67"/>
    </location>
</feature>
<dbReference type="SUPFAM" id="SSF48403">
    <property type="entry name" value="Ankyrin repeat"/>
    <property type="match status" value="1"/>
</dbReference>
<evidence type="ECO:0000256" key="1">
    <source>
        <dbReference type="SAM" id="MobiDB-lite"/>
    </source>
</evidence>
<sequence>MKLHPTEIRTSISPTSKVELNTTSALANYATEVEFEEENPHLRGGRVENHLGKTTPSSPDRDSNLDLPILGSRAQHETSALANYATEADDHLFGIMVGSFLATDPEVSASNPGAYRLWSSGSGMRSNSVPSPMASLVPTDSLQPTSDGFEKLPDQMRYPYAEPYDLQKHEKPPPVHPTEIRTSISPSSAVELDTTSALANYASEAVITKLVYCIKRFTFNQSATTSDCGYFNYVGGPIKALTFCRHDLGSKLRSYTNDEHCSSLRAKRALYMYSSSMASLVLTDWSQLSLLSPSVSTKEAMGLLYTSSSRVDLQCRHVAGARVAIVTGARARDSRRADPTVFQWLHPTGIRTSISPSSAVELNTTSALSNYATEAEVKEGFGNQINLCRDRGLNPGALAQKSDTLPLDHQEMNPHLRGGRVENHLGKPPPVHPTEIRTSISPSSAVELNTTSALANYATEAGCDETSTFIKILSSIFLTITILSLRGFDRNTASYYPLGLYALSTNYANGLGIGKVELEEVNPHFRGGRVENHLRKKTPPSASDRDSNLDLPVLSSRAQYDKRCCKLVVLSSTAEDGEIKVRISVGHHTMTSLVTPSHHGPLEIIEVWADSDARSTLYYTSMSSRRHPMTSLVTPSNQGPLEIIEVWADSDARSTLYYMSMSSRHYPMTSLVTASHHGPLEIIEVWADSDATSTLYYTSMSSRHHTMTSLVTASHHRPLEIIEVWADSDA</sequence>